<name>A0A8X8GBQ8_ACIFI</name>
<protein>
    <submittedName>
        <fullName evidence="1">Uncharacterized protein</fullName>
    </submittedName>
</protein>
<accession>A0A8X8GBQ8</accession>
<dbReference type="Proteomes" id="UP000887300">
    <property type="component" value="Unassembled WGS sequence"/>
</dbReference>
<evidence type="ECO:0000313" key="2">
    <source>
        <dbReference type="Proteomes" id="UP000887300"/>
    </source>
</evidence>
<comment type="caution">
    <text evidence="1">The sequence shown here is derived from an EMBL/GenBank/DDBJ whole genome shotgun (WGS) entry which is preliminary data.</text>
</comment>
<reference evidence="1" key="1">
    <citation type="journal article" date="2021" name="ISME J.">
        <title>Genomic evolution of the class Acidithiobacillia: deep-branching Proteobacteria living in extreme acidic conditions.</title>
        <authorList>
            <person name="Moya-Beltran A."/>
            <person name="Beard S."/>
            <person name="Rojas-Villalobos C."/>
            <person name="Issotta F."/>
            <person name="Gallardo Y."/>
            <person name="Ulloa R."/>
            <person name="Giaveno A."/>
            <person name="Degli Esposti M."/>
            <person name="Johnson D.B."/>
            <person name="Quatrini R."/>
        </authorList>
    </citation>
    <scope>NUCLEOTIDE SEQUENCE</scope>
    <source>
        <strain evidence="1">DSM 583</strain>
    </source>
</reference>
<dbReference type="RefSeq" id="WP_215885947.1">
    <property type="nucleotide sequence ID" value="NZ_CP134225.1"/>
</dbReference>
<dbReference type="EMBL" id="JABBHS010000514">
    <property type="protein sequence ID" value="MBU2724784.1"/>
    <property type="molecule type" value="Genomic_DNA"/>
</dbReference>
<evidence type="ECO:0000313" key="1">
    <source>
        <dbReference type="EMBL" id="MBU2724784.1"/>
    </source>
</evidence>
<organism evidence="1 2">
    <name type="scientific">Acidithiobacillus ferridurans</name>
    <dbReference type="NCBI Taxonomy" id="1232575"/>
    <lineage>
        <taxon>Bacteria</taxon>
        <taxon>Pseudomonadati</taxon>
        <taxon>Pseudomonadota</taxon>
        <taxon>Acidithiobacillia</taxon>
        <taxon>Acidithiobacillales</taxon>
        <taxon>Acidithiobacillaceae</taxon>
        <taxon>Acidithiobacillus</taxon>
    </lineage>
</organism>
<gene>
    <name evidence="1" type="ORF">HF568_16655</name>
</gene>
<dbReference type="AlphaFoldDB" id="A0A8X8GBQ8"/>
<proteinExistence type="predicted"/>
<sequence length="78" mass="8491">MASLMGHMDQERLTKSSHSASFLVQDLRDLVKAGNPLLGEIAIELLQQAVLIEQRIKRVETAACTPESEDDAVMAPTA</sequence>